<evidence type="ECO:0000313" key="1">
    <source>
        <dbReference type="EMBL" id="MBS9722628.1"/>
    </source>
</evidence>
<evidence type="ECO:0008006" key="3">
    <source>
        <dbReference type="Google" id="ProtNLM"/>
    </source>
</evidence>
<evidence type="ECO:0000313" key="2">
    <source>
        <dbReference type="Proteomes" id="UP001297272"/>
    </source>
</evidence>
<organism evidence="1 2">
    <name type="scientific">Tianweitania aestuarii</name>
    <dbReference type="NCBI Taxonomy" id="2814886"/>
    <lineage>
        <taxon>Bacteria</taxon>
        <taxon>Pseudomonadati</taxon>
        <taxon>Pseudomonadota</taxon>
        <taxon>Alphaproteobacteria</taxon>
        <taxon>Hyphomicrobiales</taxon>
        <taxon>Phyllobacteriaceae</taxon>
        <taxon>Tianweitania</taxon>
    </lineage>
</organism>
<proteinExistence type="predicted"/>
<accession>A0ABS5RZY3</accession>
<dbReference type="Proteomes" id="UP001297272">
    <property type="component" value="Unassembled WGS sequence"/>
</dbReference>
<gene>
    <name evidence="1" type="ORF">JYU29_18185</name>
</gene>
<sequence>MAQPTSETGNLVLKWKQEEQIDAFLASNLMCCPVSYLSMLQQGQGKRCIIYVPTDGIPNRPDLNAHFAAKAVLHRVEIDPFDNRHVIVHLANLTPLSFPTPRELNGMLLEYGELYGRRDRSREQHVVRKIEAMNFQRILYYGEAGTLIGFGSATHFAPKVEEFEETTLGGFSDADQDANDDPVYRQRRAKARSYLVQRKTLSIDQRRCIVSDFCATFRGRHIGVEVIHLWPLKQAGPDVISNTAVMHTTLHHLYDRFVFTLTDDFDILWASDADKDLLVHGLSVGTRAHFLRKPADMPDMTNIRRHRQQFMEREQRFNA</sequence>
<comment type="caution">
    <text evidence="1">The sequence shown here is derived from an EMBL/GenBank/DDBJ whole genome shotgun (WGS) entry which is preliminary data.</text>
</comment>
<name>A0ABS5RZY3_9HYPH</name>
<protein>
    <recommendedName>
        <fullName evidence="3">HNH endonuclease</fullName>
    </recommendedName>
</protein>
<dbReference type="EMBL" id="JAFMNX010000006">
    <property type="protein sequence ID" value="MBS9722628.1"/>
    <property type="molecule type" value="Genomic_DNA"/>
</dbReference>
<dbReference type="RefSeq" id="WP_213986272.1">
    <property type="nucleotide sequence ID" value="NZ_JAFMNX010000006.1"/>
</dbReference>
<keyword evidence="2" id="KW-1185">Reference proteome</keyword>
<reference evidence="1 2" key="1">
    <citation type="submission" date="2021-03" db="EMBL/GenBank/DDBJ databases">
        <title>Tianweitania aestuarii sp. nov., isolated from a tidal flat.</title>
        <authorList>
            <person name="Park S."/>
            <person name="Yoon J.-H."/>
        </authorList>
    </citation>
    <scope>NUCLEOTIDE SEQUENCE [LARGE SCALE GENOMIC DNA]</scope>
    <source>
        <strain evidence="1 2">BSSL-BM11</strain>
    </source>
</reference>